<feature type="domain" description="HTH tetR-type" evidence="6">
    <location>
        <begin position="17"/>
        <end position="77"/>
    </location>
</feature>
<keyword evidence="2" id="KW-0805">Transcription regulation</keyword>
<dbReference type="InterPro" id="IPR050109">
    <property type="entry name" value="HTH-type_TetR-like_transc_reg"/>
</dbReference>
<evidence type="ECO:0000313" key="8">
    <source>
        <dbReference type="Proteomes" id="UP000011135"/>
    </source>
</evidence>
<dbReference type="Gene3D" id="1.10.357.10">
    <property type="entry name" value="Tetracycline Repressor, domain 2"/>
    <property type="match status" value="1"/>
</dbReference>
<dbReference type="GO" id="GO:0003700">
    <property type="term" value="F:DNA-binding transcription factor activity"/>
    <property type="evidence" value="ECO:0007669"/>
    <property type="project" value="TreeGrafter"/>
</dbReference>
<evidence type="ECO:0000256" key="5">
    <source>
        <dbReference type="PROSITE-ProRule" id="PRU00335"/>
    </source>
</evidence>
<keyword evidence="3 5" id="KW-0238">DNA-binding</keyword>
<dbReference type="AlphaFoldDB" id="L8JLA2"/>
<dbReference type="SUPFAM" id="SSF46689">
    <property type="entry name" value="Homeodomain-like"/>
    <property type="match status" value="1"/>
</dbReference>
<reference evidence="7 8" key="1">
    <citation type="submission" date="2012-12" db="EMBL/GenBank/DDBJ databases">
        <title>Genome assembly of Fulvivirga imtechensis AK7.</title>
        <authorList>
            <person name="Nupur N."/>
            <person name="Khatri I."/>
            <person name="Kumar R."/>
            <person name="Subramanian S."/>
            <person name="Pinnaka A."/>
        </authorList>
    </citation>
    <scope>NUCLEOTIDE SEQUENCE [LARGE SCALE GENOMIC DNA]</scope>
    <source>
        <strain evidence="7 8">AK7</strain>
    </source>
</reference>
<dbReference type="Proteomes" id="UP000011135">
    <property type="component" value="Unassembled WGS sequence"/>
</dbReference>
<sequence length="204" mass="23312">MKAIIIIFVKMVGVENLSRKEQVIRAASELFKEKGYAATSMRDLAHALGIEAASLYSHIKSKEEILQALCFEMAKRFRRSLEEVESADINFSEKLRRGILGHIRVMAEELTASAVFMNEHRHLSQPYLRDFLLMRINYINRFKKIIESGIAAGEFKKVDTKLAVMTLFSSLNWMPLWYDPSGMINPNQLGNQLADMLIDGLKTK</sequence>
<dbReference type="PROSITE" id="PS50977">
    <property type="entry name" value="HTH_TETR_2"/>
    <property type="match status" value="1"/>
</dbReference>
<dbReference type="PRINTS" id="PR00455">
    <property type="entry name" value="HTHTETR"/>
</dbReference>
<dbReference type="InterPro" id="IPR009057">
    <property type="entry name" value="Homeodomain-like_sf"/>
</dbReference>
<dbReference type="Pfam" id="PF17932">
    <property type="entry name" value="TetR_C_24"/>
    <property type="match status" value="1"/>
</dbReference>
<dbReference type="Gene3D" id="1.10.10.60">
    <property type="entry name" value="Homeodomain-like"/>
    <property type="match status" value="1"/>
</dbReference>
<evidence type="ECO:0000256" key="2">
    <source>
        <dbReference type="ARBA" id="ARBA00023015"/>
    </source>
</evidence>
<dbReference type="InterPro" id="IPR041490">
    <property type="entry name" value="KstR2_TetR_C"/>
</dbReference>
<evidence type="ECO:0000313" key="7">
    <source>
        <dbReference type="EMBL" id="ELR69595.1"/>
    </source>
</evidence>
<feature type="DNA-binding region" description="H-T-H motif" evidence="5">
    <location>
        <begin position="40"/>
        <end position="59"/>
    </location>
</feature>
<dbReference type="eggNOG" id="COG1309">
    <property type="taxonomic scope" value="Bacteria"/>
</dbReference>
<protein>
    <submittedName>
        <fullName evidence="7">Transcriptional regulator, TetR family</fullName>
    </submittedName>
</protein>
<organism evidence="7 8">
    <name type="scientific">Fulvivirga imtechensis AK7</name>
    <dbReference type="NCBI Taxonomy" id="1237149"/>
    <lineage>
        <taxon>Bacteria</taxon>
        <taxon>Pseudomonadati</taxon>
        <taxon>Bacteroidota</taxon>
        <taxon>Cytophagia</taxon>
        <taxon>Cytophagales</taxon>
        <taxon>Fulvivirgaceae</taxon>
        <taxon>Fulvivirga</taxon>
    </lineage>
</organism>
<dbReference type="PANTHER" id="PTHR30055">
    <property type="entry name" value="HTH-TYPE TRANSCRIPTIONAL REGULATOR RUTR"/>
    <property type="match status" value="1"/>
</dbReference>
<accession>L8JLA2</accession>
<gene>
    <name evidence="7" type="ORF">C900_04820</name>
</gene>
<name>L8JLA2_9BACT</name>
<dbReference type="SUPFAM" id="SSF48498">
    <property type="entry name" value="Tetracyclin repressor-like, C-terminal domain"/>
    <property type="match status" value="1"/>
</dbReference>
<dbReference type="EMBL" id="AMZN01000070">
    <property type="protein sequence ID" value="ELR69595.1"/>
    <property type="molecule type" value="Genomic_DNA"/>
</dbReference>
<comment type="caution">
    <text evidence="7">The sequence shown here is derived from an EMBL/GenBank/DDBJ whole genome shotgun (WGS) entry which is preliminary data.</text>
</comment>
<dbReference type="InterPro" id="IPR001647">
    <property type="entry name" value="HTH_TetR"/>
</dbReference>
<dbReference type="RefSeq" id="WP_009581973.1">
    <property type="nucleotide sequence ID" value="NZ_AMZN01000070.1"/>
</dbReference>
<dbReference type="GO" id="GO:0000976">
    <property type="term" value="F:transcription cis-regulatory region binding"/>
    <property type="evidence" value="ECO:0007669"/>
    <property type="project" value="TreeGrafter"/>
</dbReference>
<keyword evidence="8" id="KW-1185">Reference proteome</keyword>
<evidence type="ECO:0000256" key="4">
    <source>
        <dbReference type="ARBA" id="ARBA00023163"/>
    </source>
</evidence>
<keyword evidence="1" id="KW-0678">Repressor</keyword>
<dbReference type="Pfam" id="PF00440">
    <property type="entry name" value="TetR_N"/>
    <property type="match status" value="1"/>
</dbReference>
<evidence type="ECO:0000259" key="6">
    <source>
        <dbReference type="PROSITE" id="PS50977"/>
    </source>
</evidence>
<evidence type="ECO:0000256" key="1">
    <source>
        <dbReference type="ARBA" id="ARBA00022491"/>
    </source>
</evidence>
<dbReference type="InterPro" id="IPR036271">
    <property type="entry name" value="Tet_transcr_reg_TetR-rel_C_sf"/>
</dbReference>
<proteinExistence type="predicted"/>
<dbReference type="STRING" id="1237149.C900_04820"/>
<evidence type="ECO:0000256" key="3">
    <source>
        <dbReference type="ARBA" id="ARBA00023125"/>
    </source>
</evidence>
<dbReference type="PANTHER" id="PTHR30055:SF175">
    <property type="entry name" value="HTH-TYPE TRANSCRIPTIONAL REPRESSOR KSTR2"/>
    <property type="match status" value="1"/>
</dbReference>
<dbReference type="PATRIC" id="fig|1237149.3.peg.4288"/>
<keyword evidence="4" id="KW-0804">Transcription</keyword>